<sequence length="113" mass="11851">MIVRTFPLVAASVVLAAALALPVGAAPTPAATPAGQWKSPQEAWEKTCSRCHLTGVGPELRGRALPPEYIQQVVRNGMLAMPAFPHSAIDDATLNGVARLVSTSKMPKPAAKR</sequence>
<dbReference type="eggNOG" id="COG2010">
    <property type="taxonomic scope" value="Bacteria"/>
</dbReference>
<proteinExistence type="predicted"/>
<gene>
    <name evidence="6" type="ordered locus">Saro_3478</name>
</gene>
<organism evidence="6 7">
    <name type="scientific">Novosphingobium aromaticivorans (strain ATCC 700278 / DSM 12444 / CCUG 56034 / CIP 105152 / NBRC 16084 / F199)</name>
    <dbReference type="NCBI Taxonomy" id="279238"/>
    <lineage>
        <taxon>Bacteria</taxon>
        <taxon>Pseudomonadati</taxon>
        <taxon>Pseudomonadota</taxon>
        <taxon>Alphaproteobacteria</taxon>
        <taxon>Sphingomonadales</taxon>
        <taxon>Sphingomonadaceae</taxon>
        <taxon>Novosphingobium</taxon>
    </lineage>
</organism>
<evidence type="ECO:0000256" key="1">
    <source>
        <dbReference type="ARBA" id="ARBA00022617"/>
    </source>
</evidence>
<feature type="chain" id="PRO_5002675534" description="Cytochrome c domain-containing protein" evidence="4">
    <location>
        <begin position="26"/>
        <end position="113"/>
    </location>
</feature>
<keyword evidence="6" id="KW-0614">Plasmid</keyword>
<dbReference type="Gene3D" id="1.10.760.10">
    <property type="entry name" value="Cytochrome c-like domain"/>
    <property type="match status" value="1"/>
</dbReference>
<evidence type="ECO:0000256" key="2">
    <source>
        <dbReference type="ARBA" id="ARBA00022723"/>
    </source>
</evidence>
<evidence type="ECO:0000313" key="7">
    <source>
        <dbReference type="Proteomes" id="UP000009134"/>
    </source>
</evidence>
<dbReference type="RefSeq" id="WP_011906725.1">
    <property type="nucleotide sequence ID" value="NC_009427.1"/>
</dbReference>
<keyword evidence="7" id="KW-1185">Reference proteome</keyword>
<keyword evidence="2" id="KW-0479">Metal-binding</keyword>
<dbReference type="SUPFAM" id="SSF46626">
    <property type="entry name" value="Cytochrome c"/>
    <property type="match status" value="1"/>
</dbReference>
<keyword evidence="3" id="KW-0408">Iron</keyword>
<feature type="signal peptide" evidence="4">
    <location>
        <begin position="1"/>
        <end position="25"/>
    </location>
</feature>
<dbReference type="GO" id="GO:0020037">
    <property type="term" value="F:heme binding"/>
    <property type="evidence" value="ECO:0007669"/>
    <property type="project" value="InterPro"/>
</dbReference>
<protein>
    <recommendedName>
        <fullName evidence="5">Cytochrome c domain-containing protein</fullName>
    </recommendedName>
</protein>
<evidence type="ECO:0000313" key="6">
    <source>
        <dbReference type="EMBL" id="ABP64338.1"/>
    </source>
</evidence>
<accession>A4XEH7</accession>
<reference evidence="6 7" key="1">
    <citation type="submission" date="2007-04" db="EMBL/GenBank/DDBJ databases">
        <title>Complete sequence of plasmid pNL2 of Novosphingobium aromaticivorans DSM 12444.</title>
        <authorList>
            <consortium name="US DOE Joint Genome Institute"/>
            <person name="Copeland A."/>
            <person name="Lucas S."/>
            <person name="Lapidus A."/>
            <person name="Barry K."/>
            <person name="Detter J.C."/>
            <person name="Glavina del Rio T."/>
            <person name="Hammon N."/>
            <person name="Israni S."/>
            <person name="Dalin E."/>
            <person name="Tice H."/>
            <person name="Pitluck S."/>
            <person name="Chertkov O."/>
            <person name="Han C."/>
            <person name="Thomson S."/>
            <person name="Schmutz J."/>
            <person name="Larimer F."/>
            <person name="Land M."/>
            <person name="Kyrpides N."/>
            <person name="Ivanova N."/>
            <person name="Fredrickson J."/>
            <person name="Romine M.F."/>
            <person name="Richardson P."/>
        </authorList>
    </citation>
    <scope>NUCLEOTIDE SEQUENCE [LARGE SCALE GENOMIC DNA]</scope>
    <source>
        <strain evidence="7">ATCC 700278 / DSM 12444 / CCUG 56034 / CIP 105152 / NBRC 16084 / F199</strain>
        <plasmid evidence="6 7">pNL2</plasmid>
    </source>
</reference>
<dbReference type="GO" id="GO:0009055">
    <property type="term" value="F:electron transfer activity"/>
    <property type="evidence" value="ECO:0007669"/>
    <property type="project" value="InterPro"/>
</dbReference>
<dbReference type="HOGENOM" id="CLU_143475_0_0_5"/>
<keyword evidence="4" id="KW-0732">Signal</keyword>
<dbReference type="Pfam" id="PF13442">
    <property type="entry name" value="Cytochrome_CBB3"/>
    <property type="match status" value="1"/>
</dbReference>
<name>A4XEH7_NOVAD</name>
<keyword evidence="1" id="KW-0349">Heme</keyword>
<dbReference type="AlphaFoldDB" id="A4XEH7"/>
<dbReference type="InterPro" id="IPR009056">
    <property type="entry name" value="Cyt_c-like_dom"/>
</dbReference>
<dbReference type="GO" id="GO:0046872">
    <property type="term" value="F:metal ion binding"/>
    <property type="evidence" value="ECO:0007669"/>
    <property type="project" value="UniProtKB-KW"/>
</dbReference>
<geneLocation type="plasmid" evidence="6 7">
    <name>pNL2</name>
</geneLocation>
<dbReference type="KEGG" id="nar:Saro_3478"/>
<dbReference type="Proteomes" id="UP000009134">
    <property type="component" value="Plasmid pNL2"/>
</dbReference>
<feature type="domain" description="Cytochrome c" evidence="5">
    <location>
        <begin position="36"/>
        <end position="99"/>
    </location>
</feature>
<evidence type="ECO:0000259" key="5">
    <source>
        <dbReference type="Pfam" id="PF13442"/>
    </source>
</evidence>
<dbReference type="EMBL" id="CP000677">
    <property type="protein sequence ID" value="ABP64338.1"/>
    <property type="molecule type" value="Genomic_DNA"/>
</dbReference>
<evidence type="ECO:0000256" key="3">
    <source>
        <dbReference type="ARBA" id="ARBA00023004"/>
    </source>
</evidence>
<evidence type="ECO:0000256" key="4">
    <source>
        <dbReference type="SAM" id="SignalP"/>
    </source>
</evidence>
<dbReference type="InterPro" id="IPR036909">
    <property type="entry name" value="Cyt_c-like_dom_sf"/>
</dbReference>